<reference evidence="2 3" key="1">
    <citation type="submission" date="2024-09" db="EMBL/GenBank/DDBJ databases">
        <authorList>
            <person name="Sun Q."/>
            <person name="Mori K."/>
        </authorList>
    </citation>
    <scope>NUCLEOTIDE SEQUENCE [LARGE SCALE GENOMIC DNA]</scope>
    <source>
        <strain evidence="2 3">JCM 6917</strain>
    </source>
</reference>
<dbReference type="EMBL" id="JBHMCY010000083">
    <property type="protein sequence ID" value="MFB9466926.1"/>
    <property type="molecule type" value="Genomic_DNA"/>
</dbReference>
<dbReference type="Gene3D" id="3.90.25.10">
    <property type="entry name" value="UDP-galactose 4-epimerase, domain 1"/>
    <property type="match status" value="1"/>
</dbReference>
<protein>
    <submittedName>
        <fullName evidence="2">NAD(P)H-binding protein</fullName>
    </submittedName>
</protein>
<evidence type="ECO:0000259" key="1">
    <source>
        <dbReference type="Pfam" id="PF13460"/>
    </source>
</evidence>
<evidence type="ECO:0000313" key="3">
    <source>
        <dbReference type="Proteomes" id="UP001589709"/>
    </source>
</evidence>
<keyword evidence="3" id="KW-1185">Reference proteome</keyword>
<organism evidence="2 3">
    <name type="scientific">Streptomyces cinereospinus</name>
    <dbReference type="NCBI Taxonomy" id="285561"/>
    <lineage>
        <taxon>Bacteria</taxon>
        <taxon>Bacillati</taxon>
        <taxon>Actinomycetota</taxon>
        <taxon>Actinomycetes</taxon>
        <taxon>Kitasatosporales</taxon>
        <taxon>Streptomycetaceae</taxon>
        <taxon>Streptomyces</taxon>
    </lineage>
</organism>
<dbReference type="PANTHER" id="PTHR43162">
    <property type="match status" value="1"/>
</dbReference>
<dbReference type="InterPro" id="IPR051604">
    <property type="entry name" value="Ergot_Alk_Oxidoreductase"/>
</dbReference>
<comment type="caution">
    <text evidence="2">The sequence shown here is derived from an EMBL/GenBank/DDBJ whole genome shotgun (WGS) entry which is preliminary data.</text>
</comment>
<dbReference type="SUPFAM" id="SSF51735">
    <property type="entry name" value="NAD(P)-binding Rossmann-fold domains"/>
    <property type="match status" value="1"/>
</dbReference>
<evidence type="ECO:0000313" key="2">
    <source>
        <dbReference type="EMBL" id="MFB9466926.1"/>
    </source>
</evidence>
<accession>A0ABV5N9J2</accession>
<sequence>MILVTGSTGNVGRNVVRELVARGERVRALTRNPAGSGLPAEVDVVEGDFTKPDTLYAALDGVRRAFVFPLFGAIDGFLAHARRSGVERLVLLSSSAVTFRVPGWIGAAHQRNEAEVRASGIDATFVRPTLFMANDLAWAGQIAATGVVRGPYAKAPMAPVDERDVAAVASVALTSDRTLDDVSFTGPQSLNQVERVRIIADVLGVPVGFEEISRAEAHTHLARHMPPPAADFLLDQLKDAVDGRGEAISTAESLVGRAAHTYASWVEHRIADFRR</sequence>
<dbReference type="Gene3D" id="3.40.50.720">
    <property type="entry name" value="NAD(P)-binding Rossmann-like Domain"/>
    <property type="match status" value="1"/>
</dbReference>
<dbReference type="RefSeq" id="WP_381350001.1">
    <property type="nucleotide sequence ID" value="NZ_JBHMCY010000083.1"/>
</dbReference>
<dbReference type="InterPro" id="IPR016040">
    <property type="entry name" value="NAD(P)-bd_dom"/>
</dbReference>
<name>A0ABV5N9J2_9ACTN</name>
<dbReference type="Pfam" id="PF13460">
    <property type="entry name" value="NAD_binding_10"/>
    <property type="match status" value="1"/>
</dbReference>
<proteinExistence type="predicted"/>
<gene>
    <name evidence="2" type="ORF">ACFF45_30575</name>
</gene>
<dbReference type="InterPro" id="IPR036291">
    <property type="entry name" value="NAD(P)-bd_dom_sf"/>
</dbReference>
<dbReference type="PANTHER" id="PTHR43162:SF1">
    <property type="entry name" value="PRESTALK A DIFFERENTIATION PROTEIN A"/>
    <property type="match status" value="1"/>
</dbReference>
<feature type="domain" description="NAD(P)-binding" evidence="1">
    <location>
        <begin position="6"/>
        <end position="174"/>
    </location>
</feature>
<dbReference type="Proteomes" id="UP001589709">
    <property type="component" value="Unassembled WGS sequence"/>
</dbReference>